<keyword evidence="1" id="KW-0472">Membrane</keyword>
<protein>
    <recommendedName>
        <fullName evidence="4">DUF5666 domain-containing protein</fullName>
    </recommendedName>
</protein>
<keyword evidence="1" id="KW-1133">Transmembrane helix</keyword>
<evidence type="ECO:0008006" key="4">
    <source>
        <dbReference type="Google" id="ProtNLM"/>
    </source>
</evidence>
<reference evidence="2 3" key="1">
    <citation type="journal article" date="2016" name="Nat. Commun.">
        <title>Thousands of microbial genomes shed light on interconnected biogeochemical processes in an aquifer system.</title>
        <authorList>
            <person name="Anantharaman K."/>
            <person name="Brown C.T."/>
            <person name="Hug L.A."/>
            <person name="Sharon I."/>
            <person name="Castelle C.J."/>
            <person name="Probst A.J."/>
            <person name="Thomas B.C."/>
            <person name="Singh A."/>
            <person name="Wilkins M.J."/>
            <person name="Karaoz U."/>
            <person name="Brodie E.L."/>
            <person name="Williams K.H."/>
            <person name="Hubbard S.S."/>
            <person name="Banfield J.F."/>
        </authorList>
    </citation>
    <scope>NUCLEOTIDE SEQUENCE [LARGE SCALE GENOMIC DNA]</scope>
</reference>
<dbReference type="AlphaFoldDB" id="A0A1F8ECD5"/>
<evidence type="ECO:0000313" key="2">
    <source>
        <dbReference type="EMBL" id="OGM98257.1"/>
    </source>
</evidence>
<feature type="transmembrane region" description="Helical" evidence="1">
    <location>
        <begin position="9"/>
        <end position="28"/>
    </location>
</feature>
<proteinExistence type="predicted"/>
<evidence type="ECO:0000256" key="1">
    <source>
        <dbReference type="SAM" id="Phobius"/>
    </source>
</evidence>
<comment type="caution">
    <text evidence="2">The sequence shown here is derived from an EMBL/GenBank/DDBJ whole genome shotgun (WGS) entry which is preliminary data.</text>
</comment>
<organism evidence="2 3">
    <name type="scientific">Candidatus Yanofskybacteria bacterium RIFCSPHIGHO2_01_FULL_41_26</name>
    <dbReference type="NCBI Taxonomy" id="1802661"/>
    <lineage>
        <taxon>Bacteria</taxon>
        <taxon>Candidatus Yanofskyibacteriota</taxon>
    </lineage>
</organism>
<gene>
    <name evidence="2" type="ORF">A2649_03125</name>
</gene>
<sequence>MKKDLERKITFIIAVLVVALAVWFLNYIKINITTQEQEKLVLPPDDIKIKTYSVSGKVDKIENNKIYYTAPVAYKTDGQTVIKYEAKIAITSNATLYTWSSLSKKGFSYQNIKLSEIKIGDKIVAYFSTLPYDKTEQLVDKIDVPQNY</sequence>
<dbReference type="Proteomes" id="UP000176893">
    <property type="component" value="Unassembled WGS sequence"/>
</dbReference>
<evidence type="ECO:0000313" key="3">
    <source>
        <dbReference type="Proteomes" id="UP000176893"/>
    </source>
</evidence>
<keyword evidence="1" id="KW-0812">Transmembrane</keyword>
<accession>A0A1F8ECD5</accession>
<dbReference type="EMBL" id="MGJB01000017">
    <property type="protein sequence ID" value="OGM98257.1"/>
    <property type="molecule type" value="Genomic_DNA"/>
</dbReference>
<dbReference type="STRING" id="1802661.A2649_03125"/>
<name>A0A1F8ECD5_9BACT</name>